<evidence type="ECO:0000256" key="7">
    <source>
        <dbReference type="ARBA" id="ARBA00022967"/>
    </source>
</evidence>
<dbReference type="Proteomes" id="UP000317369">
    <property type="component" value="Chromosome"/>
</dbReference>
<evidence type="ECO:0000256" key="1">
    <source>
        <dbReference type="ARBA" id="ARBA00004370"/>
    </source>
</evidence>
<dbReference type="InterPro" id="IPR000440">
    <property type="entry name" value="NADH_UbQ/plastoQ_OxRdtase_su3"/>
</dbReference>
<organism evidence="13 14">
    <name type="scientific">Poriferisphaera corsica</name>
    <dbReference type="NCBI Taxonomy" id="2528020"/>
    <lineage>
        <taxon>Bacteria</taxon>
        <taxon>Pseudomonadati</taxon>
        <taxon>Planctomycetota</taxon>
        <taxon>Phycisphaerae</taxon>
        <taxon>Phycisphaerales</taxon>
        <taxon>Phycisphaeraceae</taxon>
        <taxon>Poriferisphaera</taxon>
    </lineage>
</organism>
<dbReference type="OrthoDB" id="9791970at2"/>
<keyword evidence="5 11" id="KW-0812">Transmembrane</keyword>
<feature type="transmembrane region" description="Helical" evidence="12">
    <location>
        <begin position="74"/>
        <end position="95"/>
    </location>
</feature>
<dbReference type="PANTHER" id="PTHR11058">
    <property type="entry name" value="NADH-UBIQUINONE OXIDOREDUCTASE CHAIN 3"/>
    <property type="match status" value="1"/>
</dbReference>
<dbReference type="Pfam" id="PF00507">
    <property type="entry name" value="Oxidored_q4"/>
    <property type="match status" value="1"/>
</dbReference>
<evidence type="ECO:0000256" key="11">
    <source>
        <dbReference type="RuleBase" id="RU003639"/>
    </source>
</evidence>
<dbReference type="Gene3D" id="1.20.58.1610">
    <property type="entry name" value="NADH:ubiquinone/plastoquinone oxidoreductase, chain 3"/>
    <property type="match status" value="1"/>
</dbReference>
<evidence type="ECO:0000256" key="9">
    <source>
        <dbReference type="ARBA" id="ARBA00023027"/>
    </source>
</evidence>
<evidence type="ECO:0000256" key="6">
    <source>
        <dbReference type="ARBA" id="ARBA00022719"/>
    </source>
</evidence>
<keyword evidence="13" id="KW-0560">Oxidoreductase</keyword>
<protein>
    <recommendedName>
        <fullName evidence="11">NADH-quinone oxidoreductase subunit</fullName>
        <ecNumber evidence="11">7.1.1.-</ecNumber>
    </recommendedName>
</protein>
<dbReference type="RefSeq" id="WP_145074922.1">
    <property type="nucleotide sequence ID" value="NZ_CP036425.1"/>
</dbReference>
<dbReference type="InterPro" id="IPR038430">
    <property type="entry name" value="NDAH_ubi_oxred_su3_sf"/>
</dbReference>
<comment type="function">
    <text evidence="11">NDH-1 shuttles electrons from NADH, via FMN and iron-sulfur (Fe-S) centers, to quinones in the respiratory chain.</text>
</comment>
<evidence type="ECO:0000313" key="14">
    <source>
        <dbReference type="Proteomes" id="UP000317369"/>
    </source>
</evidence>
<keyword evidence="6 11" id="KW-0874">Quinone</keyword>
<evidence type="ECO:0000256" key="12">
    <source>
        <dbReference type="SAM" id="Phobius"/>
    </source>
</evidence>
<dbReference type="GO" id="GO:0016491">
    <property type="term" value="F:oxidoreductase activity"/>
    <property type="evidence" value="ECO:0007669"/>
    <property type="project" value="UniProtKB-KW"/>
</dbReference>
<keyword evidence="7" id="KW-1278">Translocase</keyword>
<keyword evidence="3" id="KW-0813">Transport</keyword>
<dbReference type="EC" id="7.1.1.-" evidence="11"/>
<keyword evidence="10 12" id="KW-0472">Membrane</keyword>
<keyword evidence="4" id="KW-1003">Cell membrane</keyword>
<evidence type="ECO:0000256" key="3">
    <source>
        <dbReference type="ARBA" id="ARBA00022448"/>
    </source>
</evidence>
<name>A0A517YRE2_9BACT</name>
<evidence type="ECO:0000256" key="4">
    <source>
        <dbReference type="ARBA" id="ARBA00022475"/>
    </source>
</evidence>
<keyword evidence="8 12" id="KW-1133">Transmembrane helix</keyword>
<gene>
    <name evidence="13" type="primary">ndhC</name>
    <name evidence="13" type="ORF">KS4_08270</name>
</gene>
<evidence type="ECO:0000256" key="2">
    <source>
        <dbReference type="ARBA" id="ARBA00008472"/>
    </source>
</evidence>
<evidence type="ECO:0000256" key="8">
    <source>
        <dbReference type="ARBA" id="ARBA00022989"/>
    </source>
</evidence>
<comment type="subcellular location">
    <subcellularLocation>
        <location evidence="11">Cell membrane</location>
        <topology evidence="11">Multi-pass membrane protein</topology>
    </subcellularLocation>
    <subcellularLocation>
        <location evidence="1">Membrane</location>
    </subcellularLocation>
</comment>
<dbReference type="PANTHER" id="PTHR11058:SF22">
    <property type="entry name" value="NADH-QUINONE OXIDOREDUCTASE SUBUNIT A"/>
    <property type="match status" value="1"/>
</dbReference>
<dbReference type="EMBL" id="CP036425">
    <property type="protein sequence ID" value="QDU32792.1"/>
    <property type="molecule type" value="Genomic_DNA"/>
</dbReference>
<evidence type="ECO:0000256" key="5">
    <source>
        <dbReference type="ARBA" id="ARBA00022692"/>
    </source>
</evidence>
<keyword evidence="9 11" id="KW-0520">NAD</keyword>
<feature type="transmembrane region" description="Helical" evidence="12">
    <location>
        <begin position="20"/>
        <end position="43"/>
    </location>
</feature>
<dbReference type="GO" id="GO:0048038">
    <property type="term" value="F:quinone binding"/>
    <property type="evidence" value="ECO:0007669"/>
    <property type="project" value="UniProtKB-KW"/>
</dbReference>
<dbReference type="KEGG" id="pcor:KS4_08270"/>
<comment type="similarity">
    <text evidence="2 11">Belongs to the complex I subunit 3 family.</text>
</comment>
<proteinExistence type="inferred from homology"/>
<evidence type="ECO:0000256" key="10">
    <source>
        <dbReference type="ARBA" id="ARBA00023136"/>
    </source>
</evidence>
<accession>A0A517YRE2</accession>
<keyword evidence="14" id="KW-1185">Reference proteome</keyword>
<sequence length="142" mass="15740">MATILGMSTLLAVEEFNHYAAIGLLVLIGLGFGLGNVVITHLLGPSRKGKVKGSVYESGVNPLAETRRRFNVRFYVVAMTFLLFDVEIVFLYPWAVDFLSLGGDASDANNLPTLFLGRMLFFVLTTIVAYAYAFRKGVFRYD</sequence>
<reference evidence="13 14" key="1">
    <citation type="submission" date="2019-02" db="EMBL/GenBank/DDBJ databases">
        <title>Deep-cultivation of Planctomycetes and their phenomic and genomic characterization uncovers novel biology.</title>
        <authorList>
            <person name="Wiegand S."/>
            <person name="Jogler M."/>
            <person name="Boedeker C."/>
            <person name="Pinto D."/>
            <person name="Vollmers J."/>
            <person name="Rivas-Marin E."/>
            <person name="Kohn T."/>
            <person name="Peeters S.H."/>
            <person name="Heuer A."/>
            <person name="Rast P."/>
            <person name="Oberbeckmann S."/>
            <person name="Bunk B."/>
            <person name="Jeske O."/>
            <person name="Meyerdierks A."/>
            <person name="Storesund J.E."/>
            <person name="Kallscheuer N."/>
            <person name="Luecker S."/>
            <person name="Lage O.M."/>
            <person name="Pohl T."/>
            <person name="Merkel B.J."/>
            <person name="Hornburger P."/>
            <person name="Mueller R.-W."/>
            <person name="Bruemmer F."/>
            <person name="Labrenz M."/>
            <person name="Spormann A.M."/>
            <person name="Op den Camp H."/>
            <person name="Overmann J."/>
            <person name="Amann R."/>
            <person name="Jetten M.S.M."/>
            <person name="Mascher T."/>
            <person name="Medema M.H."/>
            <person name="Devos D.P."/>
            <person name="Kaster A.-K."/>
            <person name="Ovreas L."/>
            <person name="Rohde M."/>
            <person name="Galperin M.Y."/>
            <person name="Jogler C."/>
        </authorList>
    </citation>
    <scope>NUCLEOTIDE SEQUENCE [LARGE SCALE GENOMIC DNA]</scope>
    <source>
        <strain evidence="13 14">KS4</strain>
    </source>
</reference>
<feature type="transmembrane region" description="Helical" evidence="12">
    <location>
        <begin position="115"/>
        <end position="134"/>
    </location>
</feature>
<evidence type="ECO:0000313" key="13">
    <source>
        <dbReference type="EMBL" id="QDU32792.1"/>
    </source>
</evidence>
<dbReference type="GO" id="GO:0030964">
    <property type="term" value="C:NADH dehydrogenase complex"/>
    <property type="evidence" value="ECO:0007669"/>
    <property type="project" value="TreeGrafter"/>
</dbReference>
<dbReference type="GO" id="GO:0005886">
    <property type="term" value="C:plasma membrane"/>
    <property type="evidence" value="ECO:0007669"/>
    <property type="project" value="UniProtKB-SubCell"/>
</dbReference>
<comment type="catalytic activity">
    <reaction evidence="11">
        <text>a quinone + NADH + 5 H(+)(in) = a quinol + NAD(+) + 4 H(+)(out)</text>
        <dbReference type="Rhea" id="RHEA:57888"/>
        <dbReference type="ChEBI" id="CHEBI:15378"/>
        <dbReference type="ChEBI" id="CHEBI:24646"/>
        <dbReference type="ChEBI" id="CHEBI:57540"/>
        <dbReference type="ChEBI" id="CHEBI:57945"/>
        <dbReference type="ChEBI" id="CHEBI:132124"/>
    </reaction>
</comment>
<dbReference type="AlphaFoldDB" id="A0A517YRE2"/>
<dbReference type="GO" id="GO:0008137">
    <property type="term" value="F:NADH dehydrogenase (ubiquinone) activity"/>
    <property type="evidence" value="ECO:0007669"/>
    <property type="project" value="InterPro"/>
</dbReference>